<proteinExistence type="predicted"/>
<feature type="compositionally biased region" description="Acidic residues" evidence="1">
    <location>
        <begin position="96"/>
        <end position="108"/>
    </location>
</feature>
<comment type="caution">
    <text evidence="2">The sequence shown here is derived from an EMBL/GenBank/DDBJ whole genome shotgun (WGS) entry which is preliminary data.</text>
</comment>
<gene>
    <name evidence="2" type="ORF">KAF25_002699</name>
</gene>
<keyword evidence="3" id="KW-1185">Reference proteome</keyword>
<feature type="compositionally biased region" description="Polar residues" evidence="1">
    <location>
        <begin position="78"/>
        <end position="90"/>
    </location>
</feature>
<name>A0A9P7H1Z5_9HYPO</name>
<dbReference type="Proteomes" id="UP000782241">
    <property type="component" value="Unassembled WGS sequence"/>
</dbReference>
<dbReference type="EMBL" id="JAGPUO010000008">
    <property type="protein sequence ID" value="KAG5661056.1"/>
    <property type="molecule type" value="Genomic_DNA"/>
</dbReference>
<sequence>MQALAASLTSKSRVHLRVPATPAASRLMKQIDDTIKRKLKPDECGYIKGTMDAVFRGYKYYEEVMVDPPLQWVTKVKVSSSAEAEPGSTTKKTDNDLDEVECEDSDEEVGYRKKHVATRGKEHHQCLNLDEPIAGFTAPGR</sequence>
<feature type="region of interest" description="Disordered" evidence="1">
    <location>
        <begin position="78"/>
        <end position="109"/>
    </location>
</feature>
<accession>A0A9P7H1Z5</accession>
<dbReference type="AlphaFoldDB" id="A0A9P7H1Z5"/>
<protein>
    <submittedName>
        <fullName evidence="2">Uncharacterized protein</fullName>
    </submittedName>
</protein>
<organism evidence="2 3">
    <name type="scientific">Fusarium avenaceum</name>
    <dbReference type="NCBI Taxonomy" id="40199"/>
    <lineage>
        <taxon>Eukaryota</taxon>
        <taxon>Fungi</taxon>
        <taxon>Dikarya</taxon>
        <taxon>Ascomycota</taxon>
        <taxon>Pezizomycotina</taxon>
        <taxon>Sordariomycetes</taxon>
        <taxon>Hypocreomycetidae</taxon>
        <taxon>Hypocreales</taxon>
        <taxon>Nectriaceae</taxon>
        <taxon>Fusarium</taxon>
        <taxon>Fusarium tricinctum species complex</taxon>
    </lineage>
</organism>
<reference evidence="2" key="1">
    <citation type="submission" date="2021-04" db="EMBL/GenBank/DDBJ databases">
        <title>Draft genome of Fusarium avenaceum strain F156N33, isolated from an atmospheric sample in Virginia.</title>
        <authorList>
            <person name="Yang S."/>
            <person name="Vinatzer B.A."/>
            <person name="Coleman J."/>
        </authorList>
    </citation>
    <scope>NUCLEOTIDE SEQUENCE</scope>
    <source>
        <strain evidence="2">F156N33</strain>
    </source>
</reference>
<evidence type="ECO:0000313" key="3">
    <source>
        <dbReference type="Proteomes" id="UP000782241"/>
    </source>
</evidence>
<evidence type="ECO:0000313" key="2">
    <source>
        <dbReference type="EMBL" id="KAG5661056.1"/>
    </source>
</evidence>
<evidence type="ECO:0000256" key="1">
    <source>
        <dbReference type="SAM" id="MobiDB-lite"/>
    </source>
</evidence>